<dbReference type="PANTHER" id="PTHR13696">
    <property type="entry name" value="P-LOOP CONTAINING NUCLEOSIDE TRIPHOSPHATE HYDROLASE"/>
    <property type="match status" value="1"/>
</dbReference>
<dbReference type="EMBL" id="MLCF01000006">
    <property type="protein sequence ID" value="OIV39148.1"/>
    <property type="molecule type" value="Genomic_DNA"/>
</dbReference>
<dbReference type="InterPro" id="IPR025669">
    <property type="entry name" value="AAA_dom"/>
</dbReference>
<sequence length="288" mass="31468">MVIAFMNQAGGARKTTTAVTLATLLARSGVRTLLIDADSQADASIALGYGVPDQQDRERVATVHDALDARTSIHDVLLSEAKLPEAIVPARTRVGDGDDAAAFSVIPNLDLALGSRKMTQADAELVQDETGYFWLRDALEEDLPEDAYDVVLIDCRASLGRLEISVLIGAEKVIACAKPESKDLRGVAELEKTIDRTQYKFRRLGGSAELWRVLISGARSHRAQGAVYQDMVDRAHKRYGERLLPLVHNSVLAIESYDAQEPLPYWAPKSGIVQDYESVLGALPLTER</sequence>
<comment type="caution">
    <text evidence="2">The sequence shown here is derived from an EMBL/GenBank/DDBJ whole genome shotgun (WGS) entry which is preliminary data.</text>
</comment>
<feature type="domain" description="AAA" evidence="1">
    <location>
        <begin position="2"/>
        <end position="200"/>
    </location>
</feature>
<evidence type="ECO:0000259" key="1">
    <source>
        <dbReference type="Pfam" id="PF13614"/>
    </source>
</evidence>
<dbReference type="Proteomes" id="UP000243342">
    <property type="component" value="Unassembled WGS sequence"/>
</dbReference>
<dbReference type="AlphaFoldDB" id="A0A1J7CCA6"/>
<evidence type="ECO:0000313" key="2">
    <source>
        <dbReference type="EMBL" id="OIV39148.1"/>
    </source>
</evidence>
<dbReference type="InterPro" id="IPR050678">
    <property type="entry name" value="DNA_Partitioning_ATPase"/>
</dbReference>
<name>A0A1J7CCA6_9ACTN</name>
<protein>
    <recommendedName>
        <fullName evidence="1">AAA domain-containing protein</fullName>
    </recommendedName>
</protein>
<dbReference type="PANTHER" id="PTHR13696:SF99">
    <property type="entry name" value="COBYRINIC ACID AC-DIAMIDE SYNTHASE"/>
    <property type="match status" value="1"/>
</dbReference>
<dbReference type="InterPro" id="IPR027417">
    <property type="entry name" value="P-loop_NTPase"/>
</dbReference>
<accession>A0A1J7CCA6</accession>
<dbReference type="STRING" id="1428644.BIV57_02120"/>
<reference evidence="2 3" key="1">
    <citation type="submission" date="2016-10" db="EMBL/GenBank/DDBJ databases">
        <title>Genome sequence of Streptomyces gilvigriseus MUSC 26.</title>
        <authorList>
            <person name="Lee L.-H."/>
            <person name="Ser H.-L."/>
        </authorList>
    </citation>
    <scope>NUCLEOTIDE SEQUENCE [LARGE SCALE GENOMIC DNA]</scope>
    <source>
        <strain evidence="2 3">MUSC 26</strain>
    </source>
</reference>
<organism evidence="2 3">
    <name type="scientific">Mangrovactinospora gilvigrisea</name>
    <dbReference type="NCBI Taxonomy" id="1428644"/>
    <lineage>
        <taxon>Bacteria</taxon>
        <taxon>Bacillati</taxon>
        <taxon>Actinomycetota</taxon>
        <taxon>Actinomycetes</taxon>
        <taxon>Kitasatosporales</taxon>
        <taxon>Streptomycetaceae</taxon>
        <taxon>Mangrovactinospora</taxon>
    </lineage>
</organism>
<dbReference type="SUPFAM" id="SSF52540">
    <property type="entry name" value="P-loop containing nucleoside triphosphate hydrolases"/>
    <property type="match status" value="1"/>
</dbReference>
<dbReference type="Gene3D" id="3.40.50.300">
    <property type="entry name" value="P-loop containing nucleotide triphosphate hydrolases"/>
    <property type="match status" value="1"/>
</dbReference>
<keyword evidence="3" id="KW-1185">Reference proteome</keyword>
<proteinExistence type="predicted"/>
<dbReference type="Pfam" id="PF13614">
    <property type="entry name" value="AAA_31"/>
    <property type="match status" value="1"/>
</dbReference>
<evidence type="ECO:0000313" key="3">
    <source>
        <dbReference type="Proteomes" id="UP000243342"/>
    </source>
</evidence>
<gene>
    <name evidence="2" type="ORF">BIV57_02120</name>
</gene>